<dbReference type="EMBL" id="JAGKHQ010000019">
    <property type="protein sequence ID" value="KAG7481712.1"/>
    <property type="molecule type" value="Genomic_DNA"/>
</dbReference>
<sequence length="369" mass="41347">MDLEDSRVHGGVIVGHKIHEGKHHYEVEKVMKPTKTSGEKIFVRRGDKLIQINGVDLRGLPPKDLAQMLAEGNPMLTVHKASKTKIKEQPPSNGDILFPFFKDSTSLHFTMEMKREREDEAQEGEGGEDGAVEEEKEQEEEEVCPTETEENGEKQEMFIVSLTETRISTVTGRGCSDGGVCEGCQGRGCTFHDVVMISESSKVTLVARGGGSLRCASELNAAIENVATYQYLRNVYDGQYLYPSSSPEKITIYYYKSSANEFSGMPVVLNFTDSDHFLRCNKDGQRVSLQVETCSKQMLQHISMNDKTKLAYVFYMKSDPLHKRTFESALHSGWFIKIVNTESTNDRVTIDTLDGATAENTFLFVIQPQ</sequence>
<feature type="region of interest" description="Disordered" evidence="7">
    <location>
        <begin position="116"/>
        <end position="151"/>
    </location>
</feature>
<dbReference type="InterPro" id="IPR001478">
    <property type="entry name" value="PDZ"/>
</dbReference>
<dbReference type="GO" id="GO:0071222">
    <property type="term" value="P:cellular response to lipopolysaccharide"/>
    <property type="evidence" value="ECO:0007669"/>
    <property type="project" value="TreeGrafter"/>
</dbReference>
<dbReference type="GO" id="GO:0051781">
    <property type="term" value="P:positive regulation of cell division"/>
    <property type="evidence" value="ECO:0007669"/>
    <property type="project" value="UniProtKB-KW"/>
</dbReference>
<evidence type="ECO:0000256" key="6">
    <source>
        <dbReference type="ARBA" id="ARBA00023246"/>
    </source>
</evidence>
<dbReference type="PANTHER" id="PTHR10078:SF30">
    <property type="entry name" value="INTERLEUKIN-1 BETA"/>
    <property type="match status" value="1"/>
</dbReference>
<name>A0AAV6Q2H9_SOLSE</name>
<dbReference type="AlphaFoldDB" id="A0AAV6Q2H9"/>
<evidence type="ECO:0000256" key="7">
    <source>
        <dbReference type="SAM" id="MobiDB-lite"/>
    </source>
</evidence>
<protein>
    <submittedName>
        <fullName evidence="9">Interleukin 1 beta like 2</fullName>
    </submittedName>
</protein>
<dbReference type="Proteomes" id="UP000693946">
    <property type="component" value="Linkage Group LG7"/>
</dbReference>
<accession>A0AAV6Q2H9</accession>
<dbReference type="GO" id="GO:0006955">
    <property type="term" value="P:immune response"/>
    <property type="evidence" value="ECO:0007669"/>
    <property type="project" value="InterPro"/>
</dbReference>
<evidence type="ECO:0000256" key="2">
    <source>
        <dbReference type="ARBA" id="ARBA00022490"/>
    </source>
</evidence>
<evidence type="ECO:0000256" key="3">
    <source>
        <dbReference type="ARBA" id="ARBA00022514"/>
    </source>
</evidence>
<keyword evidence="6" id="KW-0497">Mitogen</keyword>
<dbReference type="Pfam" id="PF00340">
    <property type="entry name" value="IL1"/>
    <property type="match status" value="1"/>
</dbReference>
<evidence type="ECO:0000313" key="9">
    <source>
        <dbReference type="EMBL" id="KAG7481712.1"/>
    </source>
</evidence>
<evidence type="ECO:0000259" key="8">
    <source>
        <dbReference type="PROSITE" id="PS50106"/>
    </source>
</evidence>
<dbReference type="GO" id="GO:1901222">
    <property type="term" value="P:regulation of non-canonical NF-kappaB signal transduction"/>
    <property type="evidence" value="ECO:0007669"/>
    <property type="project" value="TreeGrafter"/>
</dbReference>
<dbReference type="GO" id="GO:0019221">
    <property type="term" value="P:cytokine-mediated signaling pathway"/>
    <property type="evidence" value="ECO:0007669"/>
    <property type="project" value="TreeGrafter"/>
</dbReference>
<evidence type="ECO:0000256" key="5">
    <source>
        <dbReference type="ARBA" id="ARBA00023198"/>
    </source>
</evidence>
<dbReference type="CDD" id="cd00100">
    <property type="entry name" value="beta-trefoil_IL1"/>
    <property type="match status" value="1"/>
</dbReference>
<feature type="domain" description="PDZ" evidence="8">
    <location>
        <begin position="1"/>
        <end position="78"/>
    </location>
</feature>
<dbReference type="PANTHER" id="PTHR10078">
    <property type="entry name" value="INTERLEUKIN-1 FAMILY MEMBER"/>
    <property type="match status" value="1"/>
</dbReference>
<dbReference type="GO" id="GO:0005125">
    <property type="term" value="F:cytokine activity"/>
    <property type="evidence" value="ECO:0007669"/>
    <property type="project" value="UniProtKB-KW"/>
</dbReference>
<keyword evidence="10" id="KW-1185">Reference proteome</keyword>
<evidence type="ECO:0000313" key="10">
    <source>
        <dbReference type="Proteomes" id="UP000693946"/>
    </source>
</evidence>
<dbReference type="PROSITE" id="PS50106">
    <property type="entry name" value="PDZ"/>
    <property type="match status" value="1"/>
</dbReference>
<dbReference type="GO" id="GO:0005737">
    <property type="term" value="C:cytoplasm"/>
    <property type="evidence" value="ECO:0007669"/>
    <property type="project" value="UniProtKB-SubCell"/>
</dbReference>
<proteinExistence type="predicted"/>
<dbReference type="InterPro" id="IPR000975">
    <property type="entry name" value="IL-1_fam"/>
</dbReference>
<keyword evidence="4" id="KW-0666">Pyrogen</keyword>
<keyword evidence="5" id="KW-0395">Inflammatory response</keyword>
<dbReference type="GO" id="GO:0001660">
    <property type="term" value="P:fever generation"/>
    <property type="evidence" value="ECO:0007669"/>
    <property type="project" value="UniProtKB-KW"/>
</dbReference>
<reference evidence="9 10" key="1">
    <citation type="journal article" date="2021" name="Sci. Rep.">
        <title>Chromosome anchoring in Senegalese sole (Solea senegalensis) reveals sex-associated markers and genome rearrangements in flatfish.</title>
        <authorList>
            <person name="Guerrero-Cozar I."/>
            <person name="Gomez-Garrido J."/>
            <person name="Berbel C."/>
            <person name="Martinez-Blanch J.F."/>
            <person name="Alioto T."/>
            <person name="Claros M.G."/>
            <person name="Gagnaire P.A."/>
            <person name="Manchado M."/>
        </authorList>
    </citation>
    <scope>NUCLEOTIDE SEQUENCE [LARGE SCALE GENOMIC DNA]</scope>
    <source>
        <strain evidence="9">Sse05_10M</strain>
    </source>
</reference>
<organism evidence="9 10">
    <name type="scientific">Solea senegalensis</name>
    <name type="common">Senegalese sole</name>
    <dbReference type="NCBI Taxonomy" id="28829"/>
    <lineage>
        <taxon>Eukaryota</taxon>
        <taxon>Metazoa</taxon>
        <taxon>Chordata</taxon>
        <taxon>Craniata</taxon>
        <taxon>Vertebrata</taxon>
        <taxon>Euteleostomi</taxon>
        <taxon>Actinopterygii</taxon>
        <taxon>Neopterygii</taxon>
        <taxon>Teleostei</taxon>
        <taxon>Neoteleostei</taxon>
        <taxon>Acanthomorphata</taxon>
        <taxon>Carangaria</taxon>
        <taxon>Pleuronectiformes</taxon>
        <taxon>Pleuronectoidei</taxon>
        <taxon>Soleidae</taxon>
        <taxon>Solea</taxon>
    </lineage>
</organism>
<comment type="caution">
    <text evidence="9">The sequence shown here is derived from an EMBL/GenBank/DDBJ whole genome shotgun (WGS) entry which is preliminary data.</text>
</comment>
<dbReference type="GO" id="GO:0010628">
    <property type="term" value="P:positive regulation of gene expression"/>
    <property type="evidence" value="ECO:0007669"/>
    <property type="project" value="TreeGrafter"/>
</dbReference>
<feature type="compositionally biased region" description="Acidic residues" evidence="7">
    <location>
        <begin position="119"/>
        <end position="150"/>
    </location>
</feature>
<comment type="subcellular location">
    <subcellularLocation>
        <location evidence="1">Cytoplasm</location>
    </subcellularLocation>
</comment>
<gene>
    <name evidence="9" type="ORF">JOB18_002913</name>
</gene>
<keyword evidence="2" id="KW-0963">Cytoplasm</keyword>
<dbReference type="GO" id="GO:0005615">
    <property type="term" value="C:extracellular space"/>
    <property type="evidence" value="ECO:0007669"/>
    <property type="project" value="UniProtKB-KW"/>
</dbReference>
<keyword evidence="3" id="KW-0202">Cytokine</keyword>
<dbReference type="GO" id="GO:0042119">
    <property type="term" value="P:neutrophil activation"/>
    <property type="evidence" value="ECO:0007669"/>
    <property type="project" value="TreeGrafter"/>
</dbReference>
<dbReference type="GO" id="GO:0048246">
    <property type="term" value="P:macrophage chemotaxis"/>
    <property type="evidence" value="ECO:0007669"/>
    <property type="project" value="TreeGrafter"/>
</dbReference>
<evidence type="ECO:0000256" key="1">
    <source>
        <dbReference type="ARBA" id="ARBA00004496"/>
    </source>
</evidence>
<evidence type="ECO:0000256" key="4">
    <source>
        <dbReference type="ARBA" id="ARBA00022620"/>
    </source>
</evidence>